<protein>
    <submittedName>
        <fullName evidence="1">Uncharacterized protein</fullName>
    </submittedName>
</protein>
<evidence type="ECO:0000313" key="1">
    <source>
        <dbReference type="EMBL" id="KAK5970454.1"/>
    </source>
</evidence>
<accession>A0AAN8IDH6</accession>
<keyword evidence="2" id="KW-1185">Reference proteome</keyword>
<dbReference type="AlphaFoldDB" id="A0AAN8IDH6"/>
<comment type="caution">
    <text evidence="1">The sequence shown here is derived from an EMBL/GenBank/DDBJ whole genome shotgun (WGS) entry which is preliminary data.</text>
</comment>
<gene>
    <name evidence="1" type="ORF">GCK32_014494</name>
</gene>
<name>A0AAN8IDH6_TRICO</name>
<evidence type="ECO:0000313" key="2">
    <source>
        <dbReference type="Proteomes" id="UP001331761"/>
    </source>
</evidence>
<organism evidence="1 2">
    <name type="scientific">Trichostrongylus colubriformis</name>
    <name type="common">Black scour worm</name>
    <dbReference type="NCBI Taxonomy" id="6319"/>
    <lineage>
        <taxon>Eukaryota</taxon>
        <taxon>Metazoa</taxon>
        <taxon>Ecdysozoa</taxon>
        <taxon>Nematoda</taxon>
        <taxon>Chromadorea</taxon>
        <taxon>Rhabditida</taxon>
        <taxon>Rhabditina</taxon>
        <taxon>Rhabditomorpha</taxon>
        <taxon>Strongyloidea</taxon>
        <taxon>Trichostrongylidae</taxon>
        <taxon>Trichostrongylus</taxon>
    </lineage>
</organism>
<sequence length="76" mass="8545">MDGLTGASALLLQGDHSVVPDASHVQHTARKAETNSSHCDVHCPVFQKNRRSSSFSWDSKTYCIIHRKNWWEPGPQ</sequence>
<reference evidence="1 2" key="1">
    <citation type="submission" date="2019-10" db="EMBL/GenBank/DDBJ databases">
        <title>Assembly and Annotation for the nematode Trichostrongylus colubriformis.</title>
        <authorList>
            <person name="Martin J."/>
        </authorList>
    </citation>
    <scope>NUCLEOTIDE SEQUENCE [LARGE SCALE GENOMIC DNA]</scope>
    <source>
        <strain evidence="1">G859</strain>
        <tissue evidence="1">Whole worm</tissue>
    </source>
</reference>
<proteinExistence type="predicted"/>
<dbReference type="Proteomes" id="UP001331761">
    <property type="component" value="Unassembled WGS sequence"/>
</dbReference>
<dbReference type="EMBL" id="WIXE01018973">
    <property type="protein sequence ID" value="KAK5970454.1"/>
    <property type="molecule type" value="Genomic_DNA"/>
</dbReference>